<proteinExistence type="inferred from homology"/>
<sequence length="167" mass="18229">MTTVPNAPSPDADDTALTTDDVPDEIVRTIRIAASAETVWSIVSEPGWFINDGEYRAHDIEVDGDVARVTDPVHGTFELRTDVLEPPRRVVMRWLGGDPGALADTPANIVEFTLEPDGDGVLLTVRETGFASLDADAVTRRRRFEANDTGWVEELTLARTLAEQGGR</sequence>
<dbReference type="Proteomes" id="UP001164305">
    <property type="component" value="Chromosome"/>
</dbReference>
<evidence type="ECO:0000313" key="4">
    <source>
        <dbReference type="EMBL" id="UYG17343.1"/>
    </source>
</evidence>
<comment type="similarity">
    <text evidence="1">Belongs to the AHA1 family.</text>
</comment>
<dbReference type="InterPro" id="IPR013538">
    <property type="entry name" value="ASHA1/2-like_C"/>
</dbReference>
<evidence type="ECO:0000256" key="2">
    <source>
        <dbReference type="SAM" id="MobiDB-lite"/>
    </source>
</evidence>
<feature type="domain" description="Activator of Hsp90 ATPase homologue 1/2-like C-terminal" evidence="3">
    <location>
        <begin position="34"/>
        <end position="138"/>
    </location>
</feature>
<dbReference type="RefSeq" id="WP_263594552.1">
    <property type="nucleotide sequence ID" value="NZ_CP107020.1"/>
</dbReference>
<dbReference type="InterPro" id="IPR023393">
    <property type="entry name" value="START-like_dom_sf"/>
</dbReference>
<dbReference type="EMBL" id="CP107020">
    <property type="protein sequence ID" value="UYG17343.1"/>
    <property type="molecule type" value="Genomic_DNA"/>
</dbReference>
<dbReference type="SUPFAM" id="SSF55961">
    <property type="entry name" value="Bet v1-like"/>
    <property type="match status" value="1"/>
</dbReference>
<organism evidence="4 5">
    <name type="scientific">Brachybacterium huguangmaarense</name>
    <dbReference type="NCBI Taxonomy" id="1652028"/>
    <lineage>
        <taxon>Bacteria</taxon>
        <taxon>Bacillati</taxon>
        <taxon>Actinomycetota</taxon>
        <taxon>Actinomycetes</taxon>
        <taxon>Micrococcales</taxon>
        <taxon>Dermabacteraceae</taxon>
        <taxon>Brachybacterium</taxon>
    </lineage>
</organism>
<dbReference type="Pfam" id="PF08327">
    <property type="entry name" value="AHSA1"/>
    <property type="match status" value="1"/>
</dbReference>
<keyword evidence="5" id="KW-1185">Reference proteome</keyword>
<protein>
    <submittedName>
        <fullName evidence="4">SRPBCC domain-containing protein</fullName>
    </submittedName>
</protein>
<feature type="region of interest" description="Disordered" evidence="2">
    <location>
        <begin position="1"/>
        <end position="20"/>
    </location>
</feature>
<evidence type="ECO:0000256" key="1">
    <source>
        <dbReference type="ARBA" id="ARBA00006817"/>
    </source>
</evidence>
<evidence type="ECO:0000313" key="5">
    <source>
        <dbReference type="Proteomes" id="UP001164305"/>
    </source>
</evidence>
<gene>
    <name evidence="4" type="ORF">BRM3_02615</name>
</gene>
<evidence type="ECO:0000259" key="3">
    <source>
        <dbReference type="Pfam" id="PF08327"/>
    </source>
</evidence>
<name>A0ABY6G2B2_9MICO</name>
<reference evidence="4" key="1">
    <citation type="submission" date="2022-10" db="EMBL/GenBank/DDBJ databases">
        <title>Whole-Genome Sequencing of Brachybacterium huguangmaarense BRM-3, Isolated from Betula schmidtii.</title>
        <authorList>
            <person name="Haam D."/>
        </authorList>
    </citation>
    <scope>NUCLEOTIDE SEQUENCE</scope>
    <source>
        <strain evidence="4">BRM-3</strain>
    </source>
</reference>
<dbReference type="Gene3D" id="3.30.530.20">
    <property type="match status" value="1"/>
</dbReference>
<accession>A0ABY6G2B2</accession>